<organism evidence="15 16">
    <name type="scientific">Gleimia hominis</name>
    <dbReference type="NCBI Taxonomy" id="595468"/>
    <lineage>
        <taxon>Bacteria</taxon>
        <taxon>Bacillati</taxon>
        <taxon>Actinomycetota</taxon>
        <taxon>Actinomycetes</taxon>
        <taxon>Actinomycetales</taxon>
        <taxon>Actinomycetaceae</taxon>
        <taxon>Gleimia</taxon>
    </lineage>
</organism>
<dbReference type="RefSeq" id="WP_313274401.1">
    <property type="nucleotide sequence ID" value="NZ_JASXSX010000005.1"/>
</dbReference>
<dbReference type="SUPFAM" id="SSF49503">
    <property type="entry name" value="Cupredoxins"/>
    <property type="match status" value="3"/>
</dbReference>
<protein>
    <recommendedName>
        <fullName evidence="6">Copper-containing nitrite reductase</fullName>
        <ecNumber evidence="5">1.7.2.1</ecNumber>
    </recommendedName>
</protein>
<evidence type="ECO:0000256" key="2">
    <source>
        <dbReference type="ARBA" id="ARBA00001973"/>
    </source>
</evidence>
<dbReference type="Pfam" id="PF07732">
    <property type="entry name" value="Cu-oxidase_3"/>
    <property type="match status" value="1"/>
</dbReference>
<evidence type="ECO:0000256" key="1">
    <source>
        <dbReference type="ARBA" id="ARBA00001960"/>
    </source>
</evidence>
<evidence type="ECO:0000256" key="4">
    <source>
        <dbReference type="ARBA" id="ARBA00011233"/>
    </source>
</evidence>
<dbReference type="EC" id="1.7.2.1" evidence="5"/>
<evidence type="ECO:0000256" key="11">
    <source>
        <dbReference type="ARBA" id="ARBA00049340"/>
    </source>
</evidence>
<evidence type="ECO:0000256" key="12">
    <source>
        <dbReference type="SAM" id="MobiDB-lite"/>
    </source>
</evidence>
<dbReference type="InterPro" id="IPR028096">
    <property type="entry name" value="EfeO_Cupredoxin"/>
</dbReference>
<dbReference type="Proteomes" id="UP001247542">
    <property type="component" value="Unassembled WGS sequence"/>
</dbReference>
<evidence type="ECO:0000256" key="9">
    <source>
        <dbReference type="ARBA" id="ARBA00023002"/>
    </source>
</evidence>
<feature type="domain" description="Plastocyanin-like" evidence="13">
    <location>
        <begin position="234"/>
        <end position="342"/>
    </location>
</feature>
<feature type="compositionally biased region" description="Low complexity" evidence="12">
    <location>
        <begin position="156"/>
        <end position="173"/>
    </location>
</feature>
<dbReference type="CDD" id="cd11020">
    <property type="entry name" value="CuRO_1_CuNIR"/>
    <property type="match status" value="1"/>
</dbReference>
<feature type="region of interest" description="Disordered" evidence="12">
    <location>
        <begin position="151"/>
        <end position="221"/>
    </location>
</feature>
<comment type="subunit">
    <text evidence="4">Homotrimer.</text>
</comment>
<keyword evidence="16" id="KW-1185">Reference proteome</keyword>
<comment type="cofactor">
    <cofactor evidence="2">
        <name>Cu(2+)</name>
        <dbReference type="ChEBI" id="CHEBI:29036"/>
    </cofactor>
</comment>
<evidence type="ECO:0000259" key="13">
    <source>
        <dbReference type="Pfam" id="PF07732"/>
    </source>
</evidence>
<dbReference type="PANTHER" id="PTHR11709">
    <property type="entry name" value="MULTI-COPPER OXIDASE"/>
    <property type="match status" value="1"/>
</dbReference>
<dbReference type="Pfam" id="PF13473">
    <property type="entry name" value="Cupredoxin_1"/>
    <property type="match status" value="1"/>
</dbReference>
<evidence type="ECO:0000256" key="10">
    <source>
        <dbReference type="ARBA" id="ARBA00023008"/>
    </source>
</evidence>
<dbReference type="InterPro" id="IPR008972">
    <property type="entry name" value="Cupredoxin"/>
</dbReference>
<comment type="catalytic activity">
    <reaction evidence="11">
        <text>nitric oxide + Fe(III)-[cytochrome c] + H2O = Fe(II)-[cytochrome c] + nitrite + 2 H(+)</text>
        <dbReference type="Rhea" id="RHEA:15233"/>
        <dbReference type="Rhea" id="RHEA-COMP:10350"/>
        <dbReference type="Rhea" id="RHEA-COMP:14399"/>
        <dbReference type="ChEBI" id="CHEBI:15377"/>
        <dbReference type="ChEBI" id="CHEBI:15378"/>
        <dbReference type="ChEBI" id="CHEBI:16301"/>
        <dbReference type="ChEBI" id="CHEBI:16480"/>
        <dbReference type="ChEBI" id="CHEBI:29033"/>
        <dbReference type="ChEBI" id="CHEBI:29034"/>
        <dbReference type="EC" id="1.7.2.1"/>
    </reaction>
</comment>
<dbReference type="Gene3D" id="2.60.40.420">
    <property type="entry name" value="Cupredoxins - blue copper proteins"/>
    <property type="match status" value="3"/>
</dbReference>
<keyword evidence="8" id="KW-0677">Repeat</keyword>
<evidence type="ECO:0000256" key="3">
    <source>
        <dbReference type="ARBA" id="ARBA00010609"/>
    </source>
</evidence>
<evidence type="ECO:0000259" key="14">
    <source>
        <dbReference type="Pfam" id="PF13473"/>
    </source>
</evidence>
<feature type="domain" description="EfeO-type cupredoxin-like" evidence="14">
    <location>
        <begin position="54"/>
        <end position="122"/>
    </location>
</feature>
<dbReference type="InterPro" id="IPR045087">
    <property type="entry name" value="Cu-oxidase_fam"/>
</dbReference>
<comment type="cofactor">
    <cofactor evidence="1">
        <name>Cu(+)</name>
        <dbReference type="ChEBI" id="CHEBI:49552"/>
    </cofactor>
</comment>
<evidence type="ECO:0000256" key="5">
    <source>
        <dbReference type="ARBA" id="ARBA00011882"/>
    </source>
</evidence>
<evidence type="ECO:0000313" key="15">
    <source>
        <dbReference type="EMBL" id="MDT3768055.1"/>
    </source>
</evidence>
<sequence>MQPLNISPANKKLTSPGANWPLLVAAAAVFAVLFTSLAIVDPPSSPGDTQNQTSASHAASGETQTVDIVIKGMQFVPNKIEVKAGASVTIHLKNEDTMIHDLELETGPKTGFVQPGESVTLEAGVVSEATQGWCTLPGHRQMGMTLDITTTKAADGDNPGSSNNNHSDPSDNSARGDNADHGGHGSSGAAGAGTETRTLPMGDFTNQPAAQTVDATAPRLKPGNVHRVKLEAREGQFDMGAGLNRTIWSFNGKPVAPTLRGKVGDTFEVTLVNKGTMNHSVDFHASFLAPDKPMRQIAPGESLTYTFKAERAGMWLYHCGAMPMSMHMSAGMHGAVIVDPPNLSPVDKEFTLVQSEVYLNDKNEPDAGKAMAGTADYVVFNGIPYQYNVKPLEVKTGQRVRFWVMAAGPNYGTSFHVIGGQFDTVFKEGTYLVRNGSSPQWAGAQTLGLHASEGGFVEMVFPEAGTYKFVDHQMMNAEKGALGLVHVTD</sequence>
<dbReference type="InterPro" id="IPR011707">
    <property type="entry name" value="Cu-oxidase-like_N"/>
</dbReference>
<keyword evidence="10" id="KW-0186">Copper</keyword>
<evidence type="ECO:0000256" key="7">
    <source>
        <dbReference type="ARBA" id="ARBA00022723"/>
    </source>
</evidence>
<dbReference type="EMBL" id="JASXSX010000005">
    <property type="protein sequence ID" value="MDT3768055.1"/>
    <property type="molecule type" value="Genomic_DNA"/>
</dbReference>
<evidence type="ECO:0000256" key="8">
    <source>
        <dbReference type="ARBA" id="ARBA00022737"/>
    </source>
</evidence>
<comment type="caution">
    <text evidence="15">The sequence shown here is derived from an EMBL/GenBank/DDBJ whole genome shotgun (WGS) entry which is preliminary data.</text>
</comment>
<feature type="compositionally biased region" description="Polar residues" evidence="12">
    <location>
        <begin position="204"/>
        <end position="214"/>
    </location>
</feature>
<dbReference type="PRINTS" id="PR00695">
    <property type="entry name" value="CUNO2RDTASE"/>
</dbReference>
<dbReference type="PANTHER" id="PTHR11709:SF394">
    <property type="entry name" value="FI03373P-RELATED"/>
    <property type="match status" value="1"/>
</dbReference>
<keyword evidence="9" id="KW-0560">Oxidoreductase</keyword>
<evidence type="ECO:0000256" key="6">
    <source>
        <dbReference type="ARBA" id="ARBA00017290"/>
    </source>
</evidence>
<reference evidence="15 16" key="1">
    <citation type="submission" date="2023-06" db="EMBL/GenBank/DDBJ databases">
        <title>Draft genome sequence of Gleimia hominis type strain CCUG 57540T.</title>
        <authorList>
            <person name="Salva-Serra F."/>
            <person name="Cardew S."/>
            <person name="Jensie Markopoulos S."/>
            <person name="Ohlen M."/>
            <person name="Inganas E."/>
            <person name="Svensson-Stadler L."/>
            <person name="Moore E.R.B."/>
        </authorList>
    </citation>
    <scope>NUCLEOTIDE SEQUENCE [LARGE SCALE GENOMIC DNA]</scope>
    <source>
        <strain evidence="15 16">CCUG 57540</strain>
    </source>
</reference>
<comment type="similarity">
    <text evidence="3">Belongs to the multicopper oxidase family.</text>
</comment>
<name>A0ABU3ICE9_9ACTO</name>
<evidence type="ECO:0000313" key="16">
    <source>
        <dbReference type="Proteomes" id="UP001247542"/>
    </source>
</evidence>
<proteinExistence type="inferred from homology"/>
<keyword evidence="7" id="KW-0479">Metal-binding</keyword>
<accession>A0ABU3ICE9</accession>
<dbReference type="InterPro" id="IPR001287">
    <property type="entry name" value="NO2-reductase_Cu"/>
</dbReference>
<gene>
    <name evidence="15" type="ORF">QS713_08295</name>
</gene>
<dbReference type="CDD" id="cd04208">
    <property type="entry name" value="CuRO_2_CuNIR"/>
    <property type="match status" value="1"/>
</dbReference>